<accession>A0A1A2ULN5</accession>
<gene>
    <name evidence="3" type="ORF">A5679_02445</name>
</gene>
<feature type="transmembrane region" description="Helical" evidence="2">
    <location>
        <begin position="13"/>
        <end position="35"/>
    </location>
</feature>
<keyword evidence="2" id="KW-0472">Membrane</keyword>
<feature type="region of interest" description="Disordered" evidence="1">
    <location>
        <begin position="42"/>
        <end position="62"/>
    </location>
</feature>
<evidence type="ECO:0000313" key="3">
    <source>
        <dbReference type="EMBL" id="OBH89451.1"/>
    </source>
</evidence>
<sequence>MLSARIDRFKEDWFLFLGKLAAVSTPQLGIIYGLAIRQKPRHSVSQVAPDAGRPAQRPRLIA</sequence>
<proteinExistence type="predicted"/>
<comment type="caution">
    <text evidence="3">The sequence shown here is derived from an EMBL/GenBank/DDBJ whole genome shotgun (WGS) entry which is preliminary data.</text>
</comment>
<keyword evidence="2" id="KW-0812">Transmembrane</keyword>
<protein>
    <submittedName>
        <fullName evidence="3">Uncharacterized protein</fullName>
    </submittedName>
</protein>
<dbReference type="AlphaFoldDB" id="A0A1A2ULN5"/>
<name>A0A1A2ULN5_MYCSC</name>
<organism evidence="3 4">
    <name type="scientific">Mycobacterium scrofulaceum</name>
    <dbReference type="NCBI Taxonomy" id="1783"/>
    <lineage>
        <taxon>Bacteria</taxon>
        <taxon>Bacillati</taxon>
        <taxon>Actinomycetota</taxon>
        <taxon>Actinomycetes</taxon>
        <taxon>Mycobacteriales</taxon>
        <taxon>Mycobacteriaceae</taxon>
        <taxon>Mycobacterium</taxon>
    </lineage>
</organism>
<evidence type="ECO:0000313" key="4">
    <source>
        <dbReference type="Proteomes" id="UP000092207"/>
    </source>
</evidence>
<reference evidence="3 4" key="1">
    <citation type="submission" date="2016-06" db="EMBL/GenBank/DDBJ databases">
        <authorList>
            <person name="Kjaerup R.B."/>
            <person name="Dalgaard T.S."/>
            <person name="Juul-Madsen H.R."/>
        </authorList>
    </citation>
    <scope>NUCLEOTIDE SEQUENCE [LARGE SCALE GENOMIC DNA]</scope>
    <source>
        <strain evidence="3 4">E2838</strain>
    </source>
</reference>
<dbReference type="EMBL" id="LZJY01000368">
    <property type="protein sequence ID" value="OBH89451.1"/>
    <property type="molecule type" value="Genomic_DNA"/>
</dbReference>
<dbReference type="Proteomes" id="UP000092207">
    <property type="component" value="Unassembled WGS sequence"/>
</dbReference>
<evidence type="ECO:0000256" key="2">
    <source>
        <dbReference type="SAM" id="Phobius"/>
    </source>
</evidence>
<keyword evidence="2" id="KW-1133">Transmembrane helix</keyword>
<evidence type="ECO:0000256" key="1">
    <source>
        <dbReference type="SAM" id="MobiDB-lite"/>
    </source>
</evidence>